<evidence type="ECO:0000313" key="7">
    <source>
        <dbReference type="Proteomes" id="UP000297762"/>
    </source>
</evidence>
<evidence type="ECO:0000256" key="2">
    <source>
        <dbReference type="ARBA" id="ARBA00022692"/>
    </source>
</evidence>
<dbReference type="GO" id="GO:0016020">
    <property type="term" value="C:membrane"/>
    <property type="evidence" value="ECO:0007669"/>
    <property type="project" value="UniProtKB-SubCell"/>
</dbReference>
<reference evidence="6" key="1">
    <citation type="journal article" date="2019" name="PLoS Negl. Trop. Dis.">
        <title>Revisiting the worldwide diversity of Leptospira species in the environment.</title>
        <authorList>
            <person name="Vincent A.T."/>
            <person name="Schiettekatte O."/>
            <person name="Bourhy P."/>
            <person name="Veyrier F.J."/>
            <person name="Picardeau M."/>
        </authorList>
    </citation>
    <scope>NUCLEOTIDE SEQUENCE [LARGE SCALE GENOMIC DNA]</scope>
    <source>
        <strain evidence="6">201702455</strain>
    </source>
</reference>
<evidence type="ECO:0000256" key="5">
    <source>
        <dbReference type="SAM" id="Phobius"/>
    </source>
</evidence>
<dbReference type="InterPro" id="IPR032808">
    <property type="entry name" value="DoxX"/>
</dbReference>
<comment type="caution">
    <text evidence="6">The sequence shown here is derived from an EMBL/GenBank/DDBJ whole genome shotgun (WGS) entry which is preliminary data.</text>
</comment>
<dbReference type="EMBL" id="RQGF01000035">
    <property type="protein sequence ID" value="TGL58740.1"/>
    <property type="molecule type" value="Genomic_DNA"/>
</dbReference>
<protein>
    <submittedName>
        <fullName evidence="6">DoxX family protein</fullName>
    </submittedName>
</protein>
<proteinExistence type="predicted"/>
<dbReference type="Pfam" id="PF13564">
    <property type="entry name" value="DoxX_2"/>
    <property type="match status" value="1"/>
</dbReference>
<evidence type="ECO:0000256" key="4">
    <source>
        <dbReference type="ARBA" id="ARBA00023136"/>
    </source>
</evidence>
<keyword evidence="2 5" id="KW-0812">Transmembrane</keyword>
<feature type="transmembrane region" description="Helical" evidence="5">
    <location>
        <begin position="12"/>
        <end position="35"/>
    </location>
</feature>
<keyword evidence="7" id="KW-1185">Reference proteome</keyword>
<comment type="subcellular location">
    <subcellularLocation>
        <location evidence="1">Membrane</location>
        <topology evidence="1">Multi-pass membrane protein</topology>
    </subcellularLocation>
</comment>
<feature type="transmembrane region" description="Helical" evidence="5">
    <location>
        <begin position="103"/>
        <end position="123"/>
    </location>
</feature>
<feature type="transmembrane region" description="Helical" evidence="5">
    <location>
        <begin position="57"/>
        <end position="74"/>
    </location>
</feature>
<evidence type="ECO:0000256" key="3">
    <source>
        <dbReference type="ARBA" id="ARBA00022989"/>
    </source>
</evidence>
<dbReference type="Proteomes" id="UP000297762">
    <property type="component" value="Unassembled WGS sequence"/>
</dbReference>
<keyword evidence="3 5" id="KW-1133">Transmembrane helix</keyword>
<gene>
    <name evidence="6" type="ORF">EHQ64_16950</name>
</gene>
<keyword evidence="4 5" id="KW-0472">Membrane</keyword>
<dbReference type="OrthoDB" id="9811373at2"/>
<sequence length="136" mass="15083">MGSQEVSKGQLWTGRILSGLIVTFLLFDGIIKFFLDKIPMSPEAQADALRLAYPPELMPYLGTLLIIITLLYAFPKTAILGAILITGYLGGAVSTHVRVLNPLGSHILFPVYLGIILWGGLYLRFPKLRELTPWQK</sequence>
<evidence type="ECO:0000313" key="6">
    <source>
        <dbReference type="EMBL" id="TGL58740.1"/>
    </source>
</evidence>
<feature type="transmembrane region" description="Helical" evidence="5">
    <location>
        <begin position="79"/>
        <end position="97"/>
    </location>
</feature>
<accession>A0A4R9K1P5</accession>
<evidence type="ECO:0000256" key="1">
    <source>
        <dbReference type="ARBA" id="ARBA00004141"/>
    </source>
</evidence>
<dbReference type="RefSeq" id="WP_135650987.1">
    <property type="nucleotide sequence ID" value="NZ_RQGF01000035.1"/>
</dbReference>
<name>A0A4R9K1P5_9LEPT</name>
<dbReference type="AlphaFoldDB" id="A0A4R9K1P5"/>
<organism evidence="6 7">
    <name type="scientific">Leptospira sarikeiensis</name>
    <dbReference type="NCBI Taxonomy" id="2484943"/>
    <lineage>
        <taxon>Bacteria</taxon>
        <taxon>Pseudomonadati</taxon>
        <taxon>Spirochaetota</taxon>
        <taxon>Spirochaetia</taxon>
        <taxon>Leptospirales</taxon>
        <taxon>Leptospiraceae</taxon>
        <taxon>Leptospira</taxon>
    </lineage>
</organism>